<dbReference type="Gene3D" id="1.20.1720.10">
    <property type="entry name" value="Multidrug resistance protein D"/>
    <property type="match status" value="1"/>
</dbReference>
<keyword evidence="4 6" id="KW-1133">Transmembrane helix</keyword>
<dbReference type="STRING" id="1461693.ATO10_03050"/>
<evidence type="ECO:0000256" key="1">
    <source>
        <dbReference type="ARBA" id="ARBA00004141"/>
    </source>
</evidence>
<dbReference type="PANTHER" id="PTHR23502:SF132">
    <property type="entry name" value="POLYAMINE TRANSPORTER 2-RELATED"/>
    <property type="match status" value="1"/>
</dbReference>
<dbReference type="PATRIC" id="fig|1461693.3.peg.631"/>
<dbReference type="PROSITE" id="PS50850">
    <property type="entry name" value="MFS"/>
    <property type="match status" value="1"/>
</dbReference>
<dbReference type="OrthoDB" id="9800416at2"/>
<name>A0A058ZQ53_9RHOB</name>
<dbReference type="InterPro" id="IPR005829">
    <property type="entry name" value="Sugar_transporter_CS"/>
</dbReference>
<feature type="transmembrane region" description="Helical" evidence="6">
    <location>
        <begin position="216"/>
        <end position="235"/>
    </location>
</feature>
<feature type="domain" description="Major facilitator superfamily (MFS) profile" evidence="7">
    <location>
        <begin position="12"/>
        <end position="401"/>
    </location>
</feature>
<reference evidence="8 9" key="1">
    <citation type="submission" date="2013-04" db="EMBL/GenBank/DDBJ databases">
        <title>Shimia sp. 22II-S11-Z10 Genome Sequencing.</title>
        <authorList>
            <person name="Lai Q."/>
            <person name="Li G."/>
            <person name="Shao Z."/>
        </authorList>
    </citation>
    <scope>NUCLEOTIDE SEQUENCE [LARGE SCALE GENOMIC DNA]</scope>
    <source>
        <strain evidence="9">22II-S11-Z10</strain>
    </source>
</reference>
<dbReference type="PANTHER" id="PTHR23502">
    <property type="entry name" value="MAJOR FACILITATOR SUPERFAMILY"/>
    <property type="match status" value="1"/>
</dbReference>
<dbReference type="InterPro" id="IPR020846">
    <property type="entry name" value="MFS_dom"/>
</dbReference>
<comment type="caution">
    <text evidence="8">The sequence shown here is derived from an EMBL/GenBank/DDBJ whole genome shotgun (WGS) entry which is preliminary data.</text>
</comment>
<feature type="transmembrane region" description="Helical" evidence="6">
    <location>
        <begin position="287"/>
        <end position="309"/>
    </location>
</feature>
<keyword evidence="2" id="KW-0813">Transport</keyword>
<dbReference type="GO" id="GO:0005886">
    <property type="term" value="C:plasma membrane"/>
    <property type="evidence" value="ECO:0007669"/>
    <property type="project" value="TreeGrafter"/>
</dbReference>
<evidence type="ECO:0000313" key="8">
    <source>
        <dbReference type="EMBL" id="KCV83704.1"/>
    </source>
</evidence>
<dbReference type="CDD" id="cd17320">
    <property type="entry name" value="MFS_MdfA_MDR_like"/>
    <property type="match status" value="1"/>
</dbReference>
<feature type="transmembrane region" description="Helical" evidence="6">
    <location>
        <begin position="315"/>
        <end position="337"/>
    </location>
</feature>
<organism evidence="8 9">
    <name type="scientific">Actibacterium atlanticum</name>
    <dbReference type="NCBI Taxonomy" id="1461693"/>
    <lineage>
        <taxon>Bacteria</taxon>
        <taxon>Pseudomonadati</taxon>
        <taxon>Pseudomonadota</taxon>
        <taxon>Alphaproteobacteria</taxon>
        <taxon>Rhodobacterales</taxon>
        <taxon>Roseobacteraceae</taxon>
        <taxon>Actibacterium</taxon>
    </lineage>
</organism>
<evidence type="ECO:0000256" key="4">
    <source>
        <dbReference type="ARBA" id="ARBA00022989"/>
    </source>
</evidence>
<evidence type="ECO:0000259" key="7">
    <source>
        <dbReference type="PROSITE" id="PS50850"/>
    </source>
</evidence>
<dbReference type="RefSeq" id="WP_035247819.1">
    <property type="nucleotide sequence ID" value="NZ_AQQY01000001.1"/>
</dbReference>
<dbReference type="AlphaFoldDB" id="A0A058ZQ53"/>
<dbReference type="GO" id="GO:0042908">
    <property type="term" value="P:xenobiotic transport"/>
    <property type="evidence" value="ECO:0007669"/>
    <property type="project" value="UniProtKB-ARBA"/>
</dbReference>
<feature type="transmembrane region" description="Helical" evidence="6">
    <location>
        <begin position="167"/>
        <end position="185"/>
    </location>
</feature>
<gene>
    <name evidence="8" type="ORF">ATO10_03050</name>
</gene>
<dbReference type="PROSITE" id="PS00216">
    <property type="entry name" value="SUGAR_TRANSPORT_1"/>
    <property type="match status" value="1"/>
</dbReference>
<evidence type="ECO:0000313" key="9">
    <source>
        <dbReference type="Proteomes" id="UP000024836"/>
    </source>
</evidence>
<proteinExistence type="predicted"/>
<keyword evidence="5 6" id="KW-0472">Membrane</keyword>
<dbReference type="Pfam" id="PF07690">
    <property type="entry name" value="MFS_1"/>
    <property type="match status" value="1"/>
</dbReference>
<feature type="transmembrane region" description="Helical" evidence="6">
    <location>
        <begin position="376"/>
        <end position="396"/>
    </location>
</feature>
<evidence type="ECO:0000256" key="6">
    <source>
        <dbReference type="SAM" id="Phobius"/>
    </source>
</evidence>
<feature type="transmembrane region" description="Helical" evidence="6">
    <location>
        <begin position="255"/>
        <end position="275"/>
    </location>
</feature>
<evidence type="ECO:0000256" key="5">
    <source>
        <dbReference type="ARBA" id="ARBA00023136"/>
    </source>
</evidence>
<feature type="transmembrane region" description="Helical" evidence="6">
    <location>
        <begin position="51"/>
        <end position="71"/>
    </location>
</feature>
<dbReference type="SUPFAM" id="SSF103473">
    <property type="entry name" value="MFS general substrate transporter"/>
    <property type="match status" value="1"/>
</dbReference>
<feature type="transmembrane region" description="Helical" evidence="6">
    <location>
        <begin position="344"/>
        <end position="370"/>
    </location>
</feature>
<sequence length="401" mass="43162">MPFPARLKSGEFIAMTAMMFATIAFSVDAMLPALPEIGAELTPDALNKAQLIISSFILGMGMGTMITGPLSDAFGRRPVIFSGAALYIVASIVAAFADSLELMLIARVFQGFGAAAPRVVGLAIVRDLYEGRDMARITSFIMMIFTLLPALAPTLGAFVIALGSWRLIFGLFVVFSVVSITWFGTRQRETLLPERRRPLQLSLLVEAITEVFSHRIVTVSIFVQALIFGCLFMMLTSTQQVFDIYFDEGEHFHLWFGFIALMAGASSLLNAKLVGRLGMRVLIRFSLNVQVAVSAVMLVMYGLGLWPAWAAFPAFILWQITVFGMLGLTVGNLNALAMVPLGHIAGMAASVIGATATVLSLLIAVPVGLAFDGTPIPLGIGLLSAVAVARVLFFLMPREEA</sequence>
<feature type="transmembrane region" description="Helical" evidence="6">
    <location>
        <begin position="78"/>
        <end position="97"/>
    </location>
</feature>
<keyword evidence="3 6" id="KW-0812">Transmembrane</keyword>
<dbReference type="Proteomes" id="UP000024836">
    <property type="component" value="Unassembled WGS sequence"/>
</dbReference>
<protein>
    <submittedName>
        <fullName evidence="8">Bcr/CflA subfamily drug resistance transporter</fullName>
    </submittedName>
</protein>
<accession>A0A058ZQ53</accession>
<feature type="transmembrane region" description="Helical" evidence="6">
    <location>
        <begin position="12"/>
        <end position="31"/>
    </location>
</feature>
<dbReference type="InterPro" id="IPR036259">
    <property type="entry name" value="MFS_trans_sf"/>
</dbReference>
<dbReference type="GO" id="GO:0140115">
    <property type="term" value="P:export across plasma membrane"/>
    <property type="evidence" value="ECO:0007669"/>
    <property type="project" value="UniProtKB-ARBA"/>
</dbReference>
<feature type="transmembrane region" description="Helical" evidence="6">
    <location>
        <begin position="137"/>
        <end position="161"/>
    </location>
</feature>
<dbReference type="EMBL" id="AQQY01000001">
    <property type="protein sequence ID" value="KCV83704.1"/>
    <property type="molecule type" value="Genomic_DNA"/>
</dbReference>
<evidence type="ECO:0000256" key="3">
    <source>
        <dbReference type="ARBA" id="ARBA00022692"/>
    </source>
</evidence>
<evidence type="ECO:0000256" key="2">
    <source>
        <dbReference type="ARBA" id="ARBA00022448"/>
    </source>
</evidence>
<feature type="transmembrane region" description="Helical" evidence="6">
    <location>
        <begin position="103"/>
        <end position="125"/>
    </location>
</feature>
<dbReference type="GO" id="GO:0022857">
    <property type="term" value="F:transmembrane transporter activity"/>
    <property type="evidence" value="ECO:0007669"/>
    <property type="project" value="InterPro"/>
</dbReference>
<dbReference type="eggNOG" id="COG2814">
    <property type="taxonomic scope" value="Bacteria"/>
</dbReference>
<keyword evidence="9" id="KW-1185">Reference proteome</keyword>
<comment type="subcellular location">
    <subcellularLocation>
        <location evidence="1">Membrane</location>
        <topology evidence="1">Multi-pass membrane protein</topology>
    </subcellularLocation>
</comment>
<dbReference type="InterPro" id="IPR011701">
    <property type="entry name" value="MFS"/>
</dbReference>